<accession>A0A5F1YFK1</accession>
<evidence type="ECO:0000313" key="1">
    <source>
        <dbReference type="EMBL" id="TGK38677.1"/>
    </source>
</evidence>
<reference evidence="1" key="1">
    <citation type="journal article" date="2019" name="PLoS Negl. Trop. Dis.">
        <title>Revisiting the worldwide diversity of Leptospira species in the environment.</title>
        <authorList>
            <person name="Vincent A.T."/>
            <person name="Schiettekatte O."/>
            <person name="Bourhy P."/>
            <person name="Veyrier F.J."/>
            <person name="Picardeau M."/>
        </authorList>
    </citation>
    <scope>NUCLEOTIDE SEQUENCE [LARGE SCALE GENOMIC DNA]</scope>
    <source>
        <strain evidence="1">201800299</strain>
    </source>
</reference>
<keyword evidence="2" id="KW-1185">Reference proteome</keyword>
<dbReference type="AlphaFoldDB" id="A0A5F1YFK1"/>
<sequence>MKSNLFFVFLAGFLFFLSRTSFSQEPKELRLNWKADSASESYRVELSDRSDFREVLRTFTVREHTVRFFPEKNERFIRIIGIGKQNSRGEPSEPISLDFLKPFVRPERKSASNDTAIILSPAKKERIVLDNPSVGQNGIRVFFRVNEGEWREYRDTIYGLQEGKNKVEFYSETASGVKETVRFMEVVQDTMRPQIRARIGKGIRLESVPITRKDQFLILEISDPVSGVLETEFYFLQNGKKIPIQPSFREKDEYQFSIPDFLEDGSFAIQVWAKDQAGNFGEETFFGILDSSAPLCRITPRPEKERLLPLHSEVRIQCEDSISGIKSIDVRRNGEEFRPYAEGLILEPGNHRLEFRVTDVVGNVSSFSAEFNVLLPTLESKIRVRP</sequence>
<organism evidence="1 2">
    <name type="scientific">Leptospira gomenensis</name>
    <dbReference type="NCBI Taxonomy" id="2484974"/>
    <lineage>
        <taxon>Bacteria</taxon>
        <taxon>Pseudomonadati</taxon>
        <taxon>Spirochaetota</taxon>
        <taxon>Spirochaetia</taxon>
        <taxon>Leptospirales</taxon>
        <taxon>Leptospiraceae</taxon>
        <taxon>Leptospira</taxon>
    </lineage>
</organism>
<name>A0A5F1YFK1_9LEPT</name>
<evidence type="ECO:0000313" key="2">
    <source>
        <dbReference type="Proteomes" id="UP000298277"/>
    </source>
</evidence>
<evidence type="ECO:0008006" key="3">
    <source>
        <dbReference type="Google" id="ProtNLM"/>
    </source>
</evidence>
<dbReference type="OrthoDB" id="340819at2"/>
<dbReference type="EMBL" id="RQFA01000008">
    <property type="protein sequence ID" value="TGK38677.1"/>
    <property type="molecule type" value="Genomic_DNA"/>
</dbReference>
<comment type="caution">
    <text evidence="1">The sequence shown here is derived from an EMBL/GenBank/DDBJ whole genome shotgun (WGS) entry which is preliminary data.</text>
</comment>
<protein>
    <recommendedName>
        <fullName evidence="3">Ig-like domain-containing protein</fullName>
    </recommendedName>
</protein>
<dbReference type="Proteomes" id="UP000298277">
    <property type="component" value="Unassembled WGS sequence"/>
</dbReference>
<gene>
    <name evidence="1" type="ORF">EHQ17_01165</name>
</gene>
<dbReference type="RefSeq" id="WP_135592846.1">
    <property type="nucleotide sequence ID" value="NZ_RQEZ01000017.1"/>
</dbReference>
<proteinExistence type="predicted"/>